<dbReference type="RefSeq" id="WP_094603463.1">
    <property type="nucleotide sequence ID" value="NZ_CP155573.1"/>
</dbReference>
<name>A0ABZ3IIA0_9FIRM</name>
<accession>A0ABZ3IIA0</accession>
<keyword evidence="2" id="KW-1185">Reference proteome</keyword>
<evidence type="ECO:0000313" key="2">
    <source>
        <dbReference type="Proteomes" id="UP000216752"/>
    </source>
</evidence>
<gene>
    <name evidence="1" type="ORF">SPSIL_015210</name>
</gene>
<organism evidence="1 2">
    <name type="scientific">Sporomusa silvacetica DSM 10669</name>
    <dbReference type="NCBI Taxonomy" id="1123289"/>
    <lineage>
        <taxon>Bacteria</taxon>
        <taxon>Bacillati</taxon>
        <taxon>Bacillota</taxon>
        <taxon>Negativicutes</taxon>
        <taxon>Selenomonadales</taxon>
        <taxon>Sporomusaceae</taxon>
        <taxon>Sporomusa</taxon>
    </lineage>
</organism>
<sequence>MADFVTMSTGGFPLGLDWSKNPESIPDGALVQAENTEYDHADGALRTVAGVTIKLDVGMTIDTLFYDHRHSVFYFSSGTSLYRTDLATYTALGALEGASRPVYCRYGEVCLVASGGLLQSIVGGTVLSTLIGSPPVSHYVTSRAGRVIAFSTASDIVNYSAIGDHTSWTNVSSDTSSAQFVNVGYKDPGNIIAIDFLSKVMVVYKQYGRAYKIISAPEDTTNFAVEPVSETASCLSMFATVNIDGYSLYLGQAGLMAFIPTQDYGDVAPREVGLNINAWIAKNIDSNCQLWHVQSKKQIWVKTQNDKRVYLYHYIPRYDDGRGAFTVRSFTHDISDVCEVGSDVYVAYGGKISILNMLVDTDDGVQLQTVIKGANRLAKKHAILIMSKLLITRNIIAGYGTLTIGKKSRTVTFSASGQKIYFNTAKLYSSALRLYSSAYTRYYKVSGGSNKSVQITLIVPKGAVAIRQLDYDYLEV</sequence>
<dbReference type="Proteomes" id="UP000216752">
    <property type="component" value="Chromosome"/>
</dbReference>
<evidence type="ECO:0008006" key="3">
    <source>
        <dbReference type="Google" id="ProtNLM"/>
    </source>
</evidence>
<dbReference type="EMBL" id="CP155573">
    <property type="protein sequence ID" value="XFO65411.1"/>
    <property type="molecule type" value="Genomic_DNA"/>
</dbReference>
<protein>
    <recommendedName>
        <fullName evidence="3">Bacteriophage P22, Gp10, DNA-stabilising</fullName>
    </recommendedName>
</protein>
<evidence type="ECO:0000313" key="1">
    <source>
        <dbReference type="EMBL" id="XFO65411.1"/>
    </source>
</evidence>
<proteinExistence type="predicted"/>
<reference evidence="1" key="1">
    <citation type="submission" date="2024-05" db="EMBL/GenBank/DDBJ databases">
        <title>Isolation and characterization of Sporomusa carbonis sp. nov., a carboxydotrophic hydrogenogen in the genus of Sporomusa isolated from a charcoal burning pile.</title>
        <authorList>
            <person name="Boeer T."/>
            <person name="Rosenbaum F."/>
            <person name="Eysell L."/>
            <person name="Mueller V."/>
            <person name="Daniel R."/>
            <person name="Poehlein A."/>
        </authorList>
    </citation>
    <scope>NUCLEOTIDE SEQUENCE [LARGE SCALE GENOMIC DNA]</scope>
    <source>
        <strain evidence="1">DSM 10669</strain>
    </source>
</reference>